<sequence length="257" mass="29287">MFKSPFSFNGRIRRTEFGISYALFLFFIYGFAFIIEQLNISGLQLLLPFAAAYWFLVAQGAKRCHDLGNNGFYQLIPFYIFAMIFSEGEKRKNKYGQDPKLQELLDREVSTPAKAAQFISPEKGILKKLGSELLSGILMTALAVALVSYFLRDDGWGNFIIECILIIAGYFTVLAVSFNRNNFTNSSTFFIVHRAAFSIGWYLVIVIYEVYSNNITELNFAGISGDIAYLIGSFILTYIPYFYYKTRKNQNLISLEA</sequence>
<dbReference type="PANTHER" id="PTHR34980">
    <property type="entry name" value="INNER MEMBRANE PROTEIN-RELATED-RELATED"/>
    <property type="match status" value="1"/>
</dbReference>
<dbReference type="RefSeq" id="WP_237603127.1">
    <property type="nucleotide sequence ID" value="NZ_JAIRBA010000018.1"/>
</dbReference>
<proteinExistence type="predicted"/>
<dbReference type="Proteomes" id="UP001139461">
    <property type="component" value="Unassembled WGS sequence"/>
</dbReference>
<keyword evidence="3" id="KW-1185">Reference proteome</keyword>
<keyword evidence="1" id="KW-0472">Membrane</keyword>
<feature type="transmembrane region" description="Helical" evidence="1">
    <location>
        <begin position="42"/>
        <end position="61"/>
    </location>
</feature>
<feature type="transmembrane region" description="Helical" evidence="1">
    <location>
        <begin position="17"/>
        <end position="35"/>
    </location>
</feature>
<feature type="transmembrane region" description="Helical" evidence="1">
    <location>
        <begin position="227"/>
        <end position="244"/>
    </location>
</feature>
<feature type="transmembrane region" description="Helical" evidence="1">
    <location>
        <begin position="133"/>
        <end position="151"/>
    </location>
</feature>
<dbReference type="PANTHER" id="PTHR34980:SF3">
    <property type="entry name" value="BLR8105 PROTEIN"/>
    <property type="match status" value="1"/>
</dbReference>
<dbReference type="GO" id="GO:0005886">
    <property type="term" value="C:plasma membrane"/>
    <property type="evidence" value="ECO:0007669"/>
    <property type="project" value="TreeGrafter"/>
</dbReference>
<evidence type="ECO:0000313" key="3">
    <source>
        <dbReference type="Proteomes" id="UP001139461"/>
    </source>
</evidence>
<evidence type="ECO:0000313" key="2">
    <source>
        <dbReference type="EMBL" id="MCG2419338.1"/>
    </source>
</evidence>
<gene>
    <name evidence="2" type="ORF">K8089_09915</name>
</gene>
<protein>
    <submittedName>
        <fullName evidence="2">DUF805 domain-containing protein</fullName>
    </submittedName>
</protein>
<feature type="transmembrane region" description="Helical" evidence="1">
    <location>
        <begin position="188"/>
        <end position="207"/>
    </location>
</feature>
<accession>A0A9X1QYB7</accession>
<comment type="caution">
    <text evidence="2">The sequence shown here is derived from an EMBL/GenBank/DDBJ whole genome shotgun (WGS) entry which is preliminary data.</text>
</comment>
<dbReference type="EMBL" id="JAIRBA010000018">
    <property type="protein sequence ID" value="MCG2419338.1"/>
    <property type="molecule type" value="Genomic_DNA"/>
</dbReference>
<organism evidence="2 3">
    <name type="scientific">Aequorivita vitellina</name>
    <dbReference type="NCBI Taxonomy" id="2874475"/>
    <lineage>
        <taxon>Bacteria</taxon>
        <taxon>Pseudomonadati</taxon>
        <taxon>Bacteroidota</taxon>
        <taxon>Flavobacteriia</taxon>
        <taxon>Flavobacteriales</taxon>
        <taxon>Flavobacteriaceae</taxon>
        <taxon>Aequorivita</taxon>
    </lineage>
</organism>
<keyword evidence="1" id="KW-1133">Transmembrane helix</keyword>
<feature type="transmembrane region" description="Helical" evidence="1">
    <location>
        <begin position="157"/>
        <end position="176"/>
    </location>
</feature>
<reference evidence="2" key="1">
    <citation type="submission" date="2021-09" db="EMBL/GenBank/DDBJ databases">
        <title>Genome of Aequorivita sp. strain F47161.</title>
        <authorList>
            <person name="Wang Y."/>
        </authorList>
    </citation>
    <scope>NUCLEOTIDE SEQUENCE</scope>
    <source>
        <strain evidence="2">F47161</strain>
    </source>
</reference>
<name>A0A9X1QYB7_9FLAO</name>
<dbReference type="Pfam" id="PF05656">
    <property type="entry name" value="DUF805"/>
    <property type="match status" value="1"/>
</dbReference>
<evidence type="ECO:0000256" key="1">
    <source>
        <dbReference type="SAM" id="Phobius"/>
    </source>
</evidence>
<keyword evidence="1" id="KW-0812">Transmembrane</keyword>
<dbReference type="InterPro" id="IPR008523">
    <property type="entry name" value="DUF805"/>
</dbReference>
<dbReference type="AlphaFoldDB" id="A0A9X1QYB7"/>